<protein>
    <submittedName>
        <fullName evidence="1">Ubiquinone/menaquinone biosynthesis C-methylase UbiE/MenG</fullName>
    </submittedName>
</protein>
<evidence type="ECO:0000313" key="1">
    <source>
        <dbReference type="EMBL" id="MDF2954011.1"/>
    </source>
</evidence>
<dbReference type="AlphaFoldDB" id="A0AAE3TF00"/>
<sequence>MIEVHDLDLILKLKEFSLFQHEHYFYFDRETLSNFLTSRGFEVLSINFIPDSLRRANSLLVLAKKKESKNLFEIDIQKRISVLNHFQREWEYRRLAGKA</sequence>
<organism evidence="1 2">
    <name type="scientific">Candidatus Thermodesulfobacterium syntrophicum</name>
    <dbReference type="NCBI Taxonomy" id="3060442"/>
    <lineage>
        <taxon>Bacteria</taxon>
        <taxon>Pseudomonadati</taxon>
        <taxon>Thermodesulfobacteriota</taxon>
        <taxon>Thermodesulfobacteria</taxon>
        <taxon>Thermodesulfobacteriales</taxon>
        <taxon>Thermodesulfobacteriaceae</taxon>
        <taxon>Thermodesulfobacterium</taxon>
    </lineage>
</organism>
<dbReference type="InterPro" id="IPR029063">
    <property type="entry name" value="SAM-dependent_MTases_sf"/>
</dbReference>
<keyword evidence="1" id="KW-0830">Ubiquinone</keyword>
<reference evidence="1" key="1">
    <citation type="submission" date="2022-11" db="EMBL/GenBank/DDBJ databases">
        <title>Candidatus Alkanophaga archaea from heated hydrothermal vent sediment oxidize petroleum alkanes.</title>
        <authorList>
            <person name="Zehnle H."/>
            <person name="Laso-Perez R."/>
            <person name="Lipp J."/>
            <person name="Teske A."/>
            <person name="Wegener G."/>
        </authorList>
    </citation>
    <scope>NUCLEOTIDE SEQUENCE</scope>
    <source>
        <strain evidence="1">MCA70</strain>
    </source>
</reference>
<gene>
    <name evidence="1" type="ORF">OD816_001256</name>
</gene>
<dbReference type="Gene3D" id="3.40.50.150">
    <property type="entry name" value="Vaccinia Virus protein VP39"/>
    <property type="match status" value="1"/>
</dbReference>
<dbReference type="Proteomes" id="UP001144110">
    <property type="component" value="Unassembled WGS sequence"/>
</dbReference>
<evidence type="ECO:0000313" key="2">
    <source>
        <dbReference type="Proteomes" id="UP001144110"/>
    </source>
</evidence>
<accession>A0AAE3TF00</accession>
<comment type="caution">
    <text evidence="1">The sequence shown here is derived from an EMBL/GenBank/DDBJ whole genome shotgun (WGS) entry which is preliminary data.</text>
</comment>
<dbReference type="EMBL" id="JAPHEG010000005">
    <property type="protein sequence ID" value="MDF2954011.1"/>
    <property type="molecule type" value="Genomic_DNA"/>
</dbReference>
<name>A0AAE3TF00_9BACT</name>
<proteinExistence type="predicted"/>